<dbReference type="STRING" id="1802471.A2115_03490"/>
<reference evidence="1 2" key="1">
    <citation type="journal article" date="2016" name="Nat. Commun.">
        <title>Thousands of microbial genomes shed light on interconnected biogeochemical processes in an aquifer system.</title>
        <authorList>
            <person name="Anantharaman K."/>
            <person name="Brown C.T."/>
            <person name="Hug L.A."/>
            <person name="Sharon I."/>
            <person name="Castelle C.J."/>
            <person name="Probst A.J."/>
            <person name="Thomas B.C."/>
            <person name="Singh A."/>
            <person name="Wilkins M.J."/>
            <person name="Karaoz U."/>
            <person name="Brodie E.L."/>
            <person name="Williams K.H."/>
            <person name="Hubbard S.S."/>
            <person name="Banfield J.F."/>
        </authorList>
    </citation>
    <scope>NUCLEOTIDE SEQUENCE [LARGE SCALE GENOMIC DNA]</scope>
</reference>
<proteinExistence type="predicted"/>
<comment type="caution">
    <text evidence="1">The sequence shown here is derived from an EMBL/GenBank/DDBJ whole genome shotgun (WGS) entry which is preliminary data.</text>
</comment>
<organism evidence="1 2">
    <name type="scientific">Candidatus Woesebacteria bacterium GWA1_41_8</name>
    <dbReference type="NCBI Taxonomy" id="1802471"/>
    <lineage>
        <taxon>Bacteria</taxon>
        <taxon>Candidatus Woeseibacteriota</taxon>
    </lineage>
</organism>
<dbReference type="InterPro" id="IPR032066">
    <property type="entry name" value="GP3_package"/>
</dbReference>
<dbReference type="EMBL" id="MGFJ01000017">
    <property type="protein sequence ID" value="OGM02657.1"/>
    <property type="molecule type" value="Genomic_DNA"/>
</dbReference>
<accession>A0A1F7WJC2</accession>
<dbReference type="Pfam" id="PF16677">
    <property type="entry name" value="GP3_package"/>
    <property type="match status" value="1"/>
</dbReference>
<evidence type="ECO:0000313" key="1">
    <source>
        <dbReference type="EMBL" id="OGM02657.1"/>
    </source>
</evidence>
<evidence type="ECO:0000313" key="2">
    <source>
        <dbReference type="Proteomes" id="UP000176198"/>
    </source>
</evidence>
<name>A0A1F7WJC2_9BACT</name>
<dbReference type="AlphaFoldDB" id="A0A1F7WJC2"/>
<sequence length="129" mass="15201">MTKMGRPTKYKKEFIKEAEIYLDECEKQRKIPFIEELAKRLEVTKMTVWNWTEAHPDFLYAVEKIKDHQCMALQTLGLKSPAMLIFLLEANHGMMRTERIQHEGKSEEPLSIIFTDVATWKRAKDNGQE</sequence>
<dbReference type="Proteomes" id="UP000176198">
    <property type="component" value="Unassembled WGS sequence"/>
</dbReference>
<protein>
    <submittedName>
        <fullName evidence="1">Uncharacterized protein</fullName>
    </submittedName>
</protein>
<gene>
    <name evidence="1" type="ORF">A2115_03490</name>
</gene>